<dbReference type="EMBL" id="JPVO01000029">
    <property type="protein sequence ID" value="KGR78765.1"/>
    <property type="molecule type" value="Genomic_DNA"/>
</dbReference>
<protein>
    <submittedName>
        <fullName evidence="1">Uncharacterized protein</fullName>
    </submittedName>
</protein>
<comment type="caution">
    <text evidence="1">The sequence shown here is derived from an EMBL/GenBank/DDBJ whole genome shotgun (WGS) entry which is preliminary data.</text>
</comment>
<sequence>MKKFILIVVFSFILAGIFTFINQPQAETVNRPSDKETSNLFESLQNELYEIYDIGAFKTASNPNYTINEIIIPINGSQEYYDSVKDEVESLVKNIIKTTSFKNYSVIVEKNKLDQFFNEKAKDEMDLRYEITKTVHDSLYEAYQNQIGDIGITDSAQQLIIEVNTFFNGQESNDFFKEMENKLNIIFQEKLSSNLLVKESSITIHIYNKYGERIN</sequence>
<dbReference type="eggNOG" id="ENOG5030C6Y">
    <property type="taxonomic scope" value="Bacteria"/>
</dbReference>
<dbReference type="RefSeq" id="WP_036197211.1">
    <property type="nucleotide sequence ID" value="NZ_AVCY01000027.1"/>
</dbReference>
<name>A0A0A3I5K7_9BACL</name>
<gene>
    <name evidence="1" type="ORF">CD33_00850</name>
</gene>
<keyword evidence="2" id="KW-1185">Reference proteome</keyword>
<reference evidence="1 2" key="1">
    <citation type="submission" date="2014-02" db="EMBL/GenBank/DDBJ databases">
        <title>Draft genome sequence of Lysinibacillus sinduriensis JCM 15800.</title>
        <authorList>
            <person name="Zhang F."/>
            <person name="Wang G."/>
            <person name="Zhang L."/>
        </authorList>
    </citation>
    <scope>NUCLEOTIDE SEQUENCE [LARGE SCALE GENOMIC DNA]</scope>
    <source>
        <strain evidence="1 2">JCM 15800</strain>
    </source>
</reference>
<proteinExistence type="predicted"/>
<evidence type="ECO:0000313" key="1">
    <source>
        <dbReference type="EMBL" id="KGR78765.1"/>
    </source>
</evidence>
<dbReference type="OrthoDB" id="2736094at2"/>
<dbReference type="Proteomes" id="UP000030408">
    <property type="component" value="Unassembled WGS sequence"/>
</dbReference>
<accession>A0A0A3I5K7</accession>
<dbReference type="AlphaFoldDB" id="A0A0A3I5K7"/>
<organism evidence="1 2">
    <name type="scientific">Ureibacillus sinduriensis BLB-1 = JCM 15800</name>
    <dbReference type="NCBI Taxonomy" id="1384057"/>
    <lineage>
        <taxon>Bacteria</taxon>
        <taxon>Bacillati</taxon>
        <taxon>Bacillota</taxon>
        <taxon>Bacilli</taxon>
        <taxon>Bacillales</taxon>
        <taxon>Caryophanaceae</taxon>
        <taxon>Ureibacillus</taxon>
    </lineage>
</organism>
<evidence type="ECO:0000313" key="2">
    <source>
        <dbReference type="Proteomes" id="UP000030408"/>
    </source>
</evidence>